<dbReference type="KEGG" id="bprl:CL2_09290"/>
<gene>
    <name evidence="3" type="ORF">CL2_09290</name>
    <name evidence="2" type="ORF">DO83_12285</name>
    <name evidence="5" type="ORF">ERS852520_00813</name>
    <name evidence="4" type="ORF">ERS852571_00531</name>
</gene>
<reference evidence="7 8" key="3">
    <citation type="submission" date="2015-09" db="EMBL/GenBank/DDBJ databases">
        <authorList>
            <consortium name="Pathogen Informatics"/>
        </authorList>
    </citation>
    <scope>NUCLEOTIDE SEQUENCE [LARGE SCALE GENOMIC DNA]</scope>
    <source>
        <strain evidence="5 8">2789STDY5834908</strain>
        <strain evidence="4 7">2789STDY5834959</strain>
    </source>
</reference>
<reference evidence="3 6" key="1">
    <citation type="submission" date="2010-03" db="EMBL/GenBank/DDBJ databases">
        <title>The genome sequence of Clostridiales sp. SSC/2.</title>
        <authorList>
            <consortium name="metaHIT consortium -- http://www.metahit.eu/"/>
            <person name="Pajon A."/>
            <person name="Turner K."/>
            <person name="Parkhill J."/>
            <person name="Duncan S."/>
            <person name="Flint H."/>
        </authorList>
    </citation>
    <scope>NUCLEOTIDE SEQUENCE [LARGE SCALE GENOMIC DNA]</scope>
    <source>
        <strain evidence="3 6">SSC/2</strain>
    </source>
</reference>
<dbReference type="InterPro" id="IPR036397">
    <property type="entry name" value="RNaseH_sf"/>
</dbReference>
<dbReference type="Proteomes" id="UP000095553">
    <property type="component" value="Unassembled WGS sequence"/>
</dbReference>
<evidence type="ECO:0000259" key="1">
    <source>
        <dbReference type="PROSITE" id="PS50994"/>
    </source>
</evidence>
<dbReference type="Gene3D" id="3.30.420.10">
    <property type="entry name" value="Ribonuclease H-like superfamily/Ribonuclease H"/>
    <property type="match status" value="1"/>
</dbReference>
<dbReference type="EMBL" id="FP929061">
    <property type="protein sequence ID" value="CBL37942.1"/>
    <property type="molecule type" value="Genomic_DNA"/>
</dbReference>
<dbReference type="OrthoDB" id="9794201at2"/>
<dbReference type="SUPFAM" id="SSF53098">
    <property type="entry name" value="Ribonuclease H-like"/>
    <property type="match status" value="1"/>
</dbReference>
<dbReference type="PANTHER" id="PTHR35004:SF6">
    <property type="entry name" value="TRANSPOSASE"/>
    <property type="match status" value="1"/>
</dbReference>
<dbReference type="EMBL" id="CZAU01000005">
    <property type="protein sequence ID" value="CUP19356.1"/>
    <property type="molecule type" value="Genomic_DNA"/>
</dbReference>
<dbReference type="PROSITE" id="PS50994">
    <property type="entry name" value="INTEGRASE"/>
    <property type="match status" value="1"/>
</dbReference>
<evidence type="ECO:0000313" key="7">
    <source>
        <dbReference type="Proteomes" id="UP000095553"/>
    </source>
</evidence>
<dbReference type="InterPro" id="IPR012337">
    <property type="entry name" value="RNaseH-like_sf"/>
</dbReference>
<dbReference type="AlphaFoldDB" id="D4MZ97"/>
<dbReference type="PANTHER" id="PTHR35004">
    <property type="entry name" value="TRANSPOSASE RV3428C-RELATED"/>
    <property type="match status" value="1"/>
</dbReference>
<evidence type="ECO:0000313" key="9">
    <source>
        <dbReference type="Proteomes" id="UP000188159"/>
    </source>
</evidence>
<dbReference type="Pfam" id="PF13565">
    <property type="entry name" value="HTH_32"/>
    <property type="match status" value="1"/>
</dbReference>
<evidence type="ECO:0000313" key="6">
    <source>
        <dbReference type="Proteomes" id="UP000008960"/>
    </source>
</evidence>
<sequence>MKQEKQQAIALMRYGAIAPLIAGLDEDYPSKTAFYMELSTKGLVGPDGRVHHYAPSTIEKWYLDYQNHGFDALIPKGRSDAGMSRKLDDELQERIRYFKTNYPRMSAAAIYRQLKNDGFIINGQVSESTVCRFVNQLQIELRQTPNRDMRRYERPHINEVWCGDSSVGPHLTDADGKKHRIYIIALIDDASRFITGIDVFYNDNFINLMSVMKSAVSKYGRPKVLNFDNGKSYKNKQMELLAARIGTTLSYCQPYTPTSKAKIERWFRTLKDQWMAGLDMRDFRSLDELRGSLYAYVQSYNLAPHSSLRGMSPQDRFFSEPDHIRCLTQDNID</sequence>
<evidence type="ECO:0000313" key="3">
    <source>
        <dbReference type="EMBL" id="CBL37942.1"/>
    </source>
</evidence>
<dbReference type="EMBL" id="CYXY01000003">
    <property type="protein sequence ID" value="CUM78156.1"/>
    <property type="molecule type" value="Genomic_DNA"/>
</dbReference>
<dbReference type="Proteomes" id="UP000095564">
    <property type="component" value="Unassembled WGS sequence"/>
</dbReference>
<evidence type="ECO:0000313" key="2">
    <source>
        <dbReference type="EMBL" id="AQP40281.1"/>
    </source>
</evidence>
<organism evidence="3 6">
    <name type="scientific">Anaerostipes hadrus</name>
    <dbReference type="NCBI Taxonomy" id="649756"/>
    <lineage>
        <taxon>Bacteria</taxon>
        <taxon>Bacillati</taxon>
        <taxon>Bacillota</taxon>
        <taxon>Clostridia</taxon>
        <taxon>Lachnospirales</taxon>
        <taxon>Lachnospiraceae</taxon>
        <taxon>Anaerostipes</taxon>
    </lineage>
</organism>
<reference evidence="2 9" key="4">
    <citation type="journal article" date="2016" name="Sci. Rep.">
        <title>Accelerated dysbiosis of gut microbiota during aggravation of DSS-induced colitis by a butyrate-producing bacterium.</title>
        <authorList>
            <person name="Zhang Q."/>
            <person name="Wu Y."/>
            <person name="Wang J."/>
            <person name="Wu G."/>
            <person name="Long W."/>
            <person name="Xue Z."/>
            <person name="Wang L."/>
            <person name="Zhang X."/>
            <person name="Pang X."/>
            <person name="Zhao Y."/>
            <person name="Zhao L."/>
            <person name="Zhang C."/>
        </authorList>
    </citation>
    <scope>NUCLEOTIDE SEQUENCE [LARGE SCALE GENOMIC DNA]</scope>
    <source>
        <strain evidence="2 9">BPB5</strain>
    </source>
</reference>
<evidence type="ECO:0000313" key="5">
    <source>
        <dbReference type="EMBL" id="CUP19356.1"/>
    </source>
</evidence>
<dbReference type="InterPro" id="IPR009057">
    <property type="entry name" value="Homeodomain-like_sf"/>
</dbReference>
<dbReference type="GO" id="GO:0015074">
    <property type="term" value="P:DNA integration"/>
    <property type="evidence" value="ECO:0007669"/>
    <property type="project" value="InterPro"/>
</dbReference>
<protein>
    <submittedName>
        <fullName evidence="2 3">Integrase</fullName>
    </submittedName>
    <submittedName>
        <fullName evidence="4">Transposase and inactivated derivatives</fullName>
    </submittedName>
</protein>
<dbReference type="Pfam" id="PF00665">
    <property type="entry name" value="rve"/>
    <property type="match status" value="1"/>
</dbReference>
<dbReference type="PATRIC" id="fig|245018.3.peg.1114"/>
<dbReference type="Proteomes" id="UP000008960">
    <property type="component" value="Chromosome"/>
</dbReference>
<evidence type="ECO:0000313" key="8">
    <source>
        <dbReference type="Proteomes" id="UP000095564"/>
    </source>
</evidence>
<dbReference type="InterPro" id="IPR001584">
    <property type="entry name" value="Integrase_cat-core"/>
</dbReference>
<proteinExistence type="predicted"/>
<dbReference type="GO" id="GO:0003676">
    <property type="term" value="F:nucleic acid binding"/>
    <property type="evidence" value="ECO:0007669"/>
    <property type="project" value="InterPro"/>
</dbReference>
<dbReference type="RefSeq" id="WP_008391943.1">
    <property type="nucleotide sequence ID" value="NC_021016.1"/>
</dbReference>
<accession>D4MZ97</accession>
<dbReference type="EMBL" id="CP012098">
    <property type="protein sequence ID" value="AQP40281.1"/>
    <property type="molecule type" value="Genomic_DNA"/>
</dbReference>
<dbReference type="SUPFAM" id="SSF46689">
    <property type="entry name" value="Homeodomain-like"/>
    <property type="match status" value="1"/>
</dbReference>
<evidence type="ECO:0000313" key="4">
    <source>
        <dbReference type="EMBL" id="CUM78156.1"/>
    </source>
</evidence>
<feature type="domain" description="Integrase catalytic" evidence="1">
    <location>
        <begin position="151"/>
        <end position="321"/>
    </location>
</feature>
<name>D4MZ97_ANAHA</name>
<dbReference type="Proteomes" id="UP000188159">
    <property type="component" value="Chromosome"/>
</dbReference>
<reference evidence="3 6" key="2">
    <citation type="submission" date="2010-03" db="EMBL/GenBank/DDBJ databases">
        <authorList>
            <person name="Pajon A."/>
        </authorList>
    </citation>
    <scope>NUCLEOTIDE SEQUENCE [LARGE SCALE GENOMIC DNA]</scope>
    <source>
        <strain evidence="3 6">SSC/2</strain>
    </source>
</reference>